<protein>
    <recommendedName>
        <fullName evidence="17">Peptidylprolyl isomerase</fullName>
    </recommendedName>
</protein>
<dbReference type="STRING" id="1036808.A0A0C2ZXY1"/>
<feature type="compositionally biased region" description="Basic and acidic residues" evidence="12">
    <location>
        <begin position="182"/>
        <end position="198"/>
    </location>
</feature>
<evidence type="ECO:0000256" key="9">
    <source>
        <dbReference type="ARBA" id="ARBA00023110"/>
    </source>
</evidence>
<dbReference type="FunFam" id="2.40.100.10:FF:000014">
    <property type="entry name" value="Peptidyl-prolyl cis-trans isomerase cyp65"/>
    <property type="match status" value="1"/>
</dbReference>
<comment type="subcellular location">
    <subcellularLocation>
        <location evidence="4">Nucleus</location>
    </subcellularLocation>
</comment>
<evidence type="ECO:0000256" key="6">
    <source>
        <dbReference type="ARBA" id="ARBA00007930"/>
    </source>
</evidence>
<evidence type="ECO:0000256" key="1">
    <source>
        <dbReference type="ARBA" id="ARBA00000900"/>
    </source>
</evidence>
<dbReference type="InterPro" id="IPR029000">
    <property type="entry name" value="Cyclophilin-like_dom_sf"/>
</dbReference>
<keyword evidence="9" id="KW-0697">Rotamase</keyword>
<dbReference type="GO" id="GO:0071013">
    <property type="term" value="C:catalytic step 2 spliceosome"/>
    <property type="evidence" value="ECO:0007669"/>
    <property type="project" value="TreeGrafter"/>
</dbReference>
<dbReference type="SMART" id="SM00504">
    <property type="entry name" value="Ubox"/>
    <property type="match status" value="1"/>
</dbReference>
<dbReference type="InterPro" id="IPR013083">
    <property type="entry name" value="Znf_RING/FYVE/PHD"/>
</dbReference>
<reference evidence="15 16" key="1">
    <citation type="submission" date="2014-04" db="EMBL/GenBank/DDBJ databases">
        <authorList>
            <consortium name="DOE Joint Genome Institute"/>
            <person name="Kuo A."/>
            <person name="Kohler A."/>
            <person name="Nagy L.G."/>
            <person name="Floudas D."/>
            <person name="Copeland A."/>
            <person name="Barry K.W."/>
            <person name="Cichocki N."/>
            <person name="Veneault-Fourrey C."/>
            <person name="LaButti K."/>
            <person name="Lindquist E.A."/>
            <person name="Lipzen A."/>
            <person name="Lundell T."/>
            <person name="Morin E."/>
            <person name="Murat C."/>
            <person name="Sun H."/>
            <person name="Tunlid A."/>
            <person name="Henrissat B."/>
            <person name="Grigoriev I.V."/>
            <person name="Hibbett D.S."/>
            <person name="Martin F."/>
            <person name="Nordberg H.P."/>
            <person name="Cantor M.N."/>
            <person name="Hua S.X."/>
        </authorList>
    </citation>
    <scope>NUCLEOTIDE SEQUENCE [LARGE SCALE GENOMIC DNA]</scope>
    <source>
        <strain evidence="15 16">Foug A</strain>
    </source>
</reference>
<organism evidence="15 16">
    <name type="scientific">Scleroderma citrinum Foug A</name>
    <dbReference type="NCBI Taxonomy" id="1036808"/>
    <lineage>
        <taxon>Eukaryota</taxon>
        <taxon>Fungi</taxon>
        <taxon>Dikarya</taxon>
        <taxon>Basidiomycota</taxon>
        <taxon>Agaricomycotina</taxon>
        <taxon>Agaricomycetes</taxon>
        <taxon>Agaricomycetidae</taxon>
        <taxon>Boletales</taxon>
        <taxon>Sclerodermatineae</taxon>
        <taxon>Sclerodermataceae</taxon>
        <taxon>Scleroderma</taxon>
    </lineage>
</organism>
<dbReference type="InterPro" id="IPR044666">
    <property type="entry name" value="Cyclophilin_A-like"/>
</dbReference>
<dbReference type="SUPFAM" id="SSF57850">
    <property type="entry name" value="RING/U-box"/>
    <property type="match status" value="1"/>
</dbReference>
<evidence type="ECO:0000259" key="13">
    <source>
        <dbReference type="PROSITE" id="PS50072"/>
    </source>
</evidence>
<feature type="domain" description="PPIase cyclophilin-type" evidence="13">
    <location>
        <begin position="274"/>
        <end position="420"/>
    </location>
</feature>
<evidence type="ECO:0000256" key="2">
    <source>
        <dbReference type="ARBA" id="ARBA00000971"/>
    </source>
</evidence>
<dbReference type="GO" id="GO:0006457">
    <property type="term" value="P:protein folding"/>
    <property type="evidence" value="ECO:0007669"/>
    <property type="project" value="InterPro"/>
</dbReference>
<dbReference type="OrthoDB" id="407558at2759"/>
<dbReference type="PANTHER" id="PTHR45625">
    <property type="entry name" value="PEPTIDYL-PROLYL CIS-TRANS ISOMERASE-RELATED"/>
    <property type="match status" value="1"/>
</dbReference>
<evidence type="ECO:0000259" key="14">
    <source>
        <dbReference type="PROSITE" id="PS51698"/>
    </source>
</evidence>
<name>A0A0C2ZXY1_9AGAM</name>
<evidence type="ECO:0000256" key="4">
    <source>
        <dbReference type="ARBA" id="ARBA00004123"/>
    </source>
</evidence>
<evidence type="ECO:0000256" key="3">
    <source>
        <dbReference type="ARBA" id="ARBA00003697"/>
    </source>
</evidence>
<comment type="catalytic activity">
    <reaction evidence="1">
        <text>S-ubiquitinyl-[E2 ubiquitin-conjugating enzyme]-L-cysteine + [acceptor protein]-L-lysine = [E2 ubiquitin-conjugating enzyme]-L-cysteine + N(6)-ubiquitinyl-[acceptor protein]-L-lysine.</text>
        <dbReference type="EC" id="2.3.2.27"/>
    </reaction>
</comment>
<dbReference type="InterPro" id="IPR002130">
    <property type="entry name" value="Cyclophilin-type_PPIase_dom"/>
</dbReference>
<dbReference type="InParanoid" id="A0A0C2ZXY1"/>
<keyword evidence="16" id="KW-1185">Reference proteome</keyword>
<dbReference type="InterPro" id="IPR026951">
    <property type="entry name" value="PPIL2_U-box_dom"/>
</dbReference>
<dbReference type="FunCoup" id="A0A0C2ZXY1">
    <property type="interactions" value="581"/>
</dbReference>
<dbReference type="GO" id="GO:0061630">
    <property type="term" value="F:ubiquitin protein ligase activity"/>
    <property type="evidence" value="ECO:0007669"/>
    <property type="project" value="UniProtKB-EC"/>
</dbReference>
<evidence type="ECO:0000313" key="15">
    <source>
        <dbReference type="EMBL" id="KIM66298.1"/>
    </source>
</evidence>
<evidence type="ECO:0000256" key="7">
    <source>
        <dbReference type="ARBA" id="ARBA00022679"/>
    </source>
</evidence>
<dbReference type="AlphaFoldDB" id="A0A0C2ZXY1"/>
<dbReference type="InterPro" id="IPR003613">
    <property type="entry name" value="Ubox_domain"/>
</dbReference>
<evidence type="ECO:0008006" key="17">
    <source>
        <dbReference type="Google" id="ProtNLM"/>
    </source>
</evidence>
<dbReference type="HOGENOM" id="CLU_012062_7_0_1"/>
<dbReference type="Pfam" id="PF00160">
    <property type="entry name" value="Pro_isomerase"/>
    <property type="match status" value="1"/>
</dbReference>
<dbReference type="Gene3D" id="2.40.100.10">
    <property type="entry name" value="Cyclophilin-like"/>
    <property type="match status" value="1"/>
</dbReference>
<evidence type="ECO:0000256" key="8">
    <source>
        <dbReference type="ARBA" id="ARBA00022786"/>
    </source>
</evidence>
<sequence>MGHGNSNKLYITHAEHTGEFGQHSASVGHRTKASVPHARTQTSFDCCALSFQPFEHPVCARNKDGTGFVFDLVNIIPWLKQHNNTNPITKAPLTSDELIVLHYSRKPSGEIHDPISFKPFSEHSHIVAVASTGNVFLAESIKGGKDLLEDCKFSKDDVITLQNPHGITEPTALTGASSAVVEAKKDEKPKAERPKAVTEIKKSTPWNISPYSTGATGASLTSTSVDPQTQSTKLLWDEEELMFEEMSTLPKGKGKGKDIGKRRGYVRVVTSLGGSLNLELYCEKAPKTCYNFLKLAKASKYDNCLFHRLVPGFMIQTGDPTGTGAGGESYWGTPFRDEYDVKGAAKHDCRGTVAMANKGPGTNGSQFYITLRATPHLDNKHTVFGKLVGGEEVLDALEKLPLKDGTERPAKPVRITEVVVYQDPFEDYKTRLEKKLAKRAEAGTARLPDKKPGDDINWFGVKVGMGDANASDASVGEGVGRYLGLKRQLEQETESRSEAVDRVKKQKHIGFGNFDNW</sequence>
<dbReference type="Gene3D" id="3.30.40.10">
    <property type="entry name" value="Zinc/RING finger domain, C3HC4 (zinc finger)"/>
    <property type="match status" value="1"/>
</dbReference>
<accession>A0A0C2ZXY1</accession>
<feature type="region of interest" description="Disordered" evidence="12">
    <location>
        <begin position="170"/>
        <end position="198"/>
    </location>
</feature>
<dbReference type="Proteomes" id="UP000053989">
    <property type="component" value="Unassembled WGS sequence"/>
</dbReference>
<comment type="similarity">
    <text evidence="6">Belongs to the cyclophilin-type PPIase family. PPIL2 subfamily.</text>
</comment>
<gene>
    <name evidence="15" type="ORF">SCLCIDRAFT_14644</name>
</gene>
<evidence type="ECO:0000256" key="12">
    <source>
        <dbReference type="SAM" id="MobiDB-lite"/>
    </source>
</evidence>
<keyword evidence="11" id="KW-0539">Nucleus</keyword>
<dbReference type="CDD" id="cd16663">
    <property type="entry name" value="RING-Ubox_PPIL2"/>
    <property type="match status" value="1"/>
</dbReference>
<proteinExistence type="inferred from homology"/>
<evidence type="ECO:0000256" key="10">
    <source>
        <dbReference type="ARBA" id="ARBA00023235"/>
    </source>
</evidence>
<evidence type="ECO:0000256" key="5">
    <source>
        <dbReference type="ARBA" id="ARBA00004906"/>
    </source>
</evidence>
<dbReference type="SUPFAM" id="SSF50891">
    <property type="entry name" value="Cyclophilin-like"/>
    <property type="match status" value="1"/>
</dbReference>
<evidence type="ECO:0000256" key="11">
    <source>
        <dbReference type="ARBA" id="ARBA00023242"/>
    </source>
</evidence>
<keyword evidence="10" id="KW-0413">Isomerase</keyword>
<dbReference type="InterPro" id="IPR020892">
    <property type="entry name" value="Cyclophilin-type_PPIase_CS"/>
</dbReference>
<dbReference type="EMBL" id="KN822018">
    <property type="protein sequence ID" value="KIM66298.1"/>
    <property type="molecule type" value="Genomic_DNA"/>
</dbReference>
<dbReference type="PROSITE" id="PS00170">
    <property type="entry name" value="CSA_PPIASE_1"/>
    <property type="match status" value="1"/>
</dbReference>
<comment type="pathway">
    <text evidence="5">Protein modification; protein ubiquitination.</text>
</comment>
<dbReference type="GO" id="GO:0003755">
    <property type="term" value="F:peptidyl-prolyl cis-trans isomerase activity"/>
    <property type="evidence" value="ECO:0007669"/>
    <property type="project" value="UniProtKB-KW"/>
</dbReference>
<dbReference type="PROSITE" id="PS51698">
    <property type="entry name" value="U_BOX"/>
    <property type="match status" value="1"/>
</dbReference>
<keyword evidence="7" id="KW-0808">Transferase</keyword>
<dbReference type="PRINTS" id="PR00153">
    <property type="entry name" value="CSAPPISMRASE"/>
</dbReference>
<feature type="domain" description="U-box" evidence="14">
    <location>
        <begin position="40"/>
        <end position="118"/>
    </location>
</feature>
<comment type="function">
    <text evidence="3">May catalyze the cis-trans isomerization of proline imidic peptide bonds in oligopeptides thereby assisting the folding of proteins. May also function as a chaperone, playing a role in intracellular transport of proteins. May also have a protein ubiquitin ligase activity acting as an E3 ubiquitin protein ligase or as a ubiquitin-ubiquitin ligase promoting elongation of ubiquitin chains on proteins.</text>
</comment>
<dbReference type="PANTHER" id="PTHR45625:SF1">
    <property type="entry name" value="RING-TYPE E3 UBIQUITIN-PROTEIN LIGASE PPIL2"/>
    <property type="match status" value="1"/>
</dbReference>
<keyword evidence="8" id="KW-0833">Ubl conjugation pathway</keyword>
<reference evidence="16" key="2">
    <citation type="submission" date="2015-01" db="EMBL/GenBank/DDBJ databases">
        <title>Evolutionary Origins and Diversification of the Mycorrhizal Mutualists.</title>
        <authorList>
            <consortium name="DOE Joint Genome Institute"/>
            <consortium name="Mycorrhizal Genomics Consortium"/>
            <person name="Kohler A."/>
            <person name="Kuo A."/>
            <person name="Nagy L.G."/>
            <person name="Floudas D."/>
            <person name="Copeland A."/>
            <person name="Barry K.W."/>
            <person name="Cichocki N."/>
            <person name="Veneault-Fourrey C."/>
            <person name="LaButti K."/>
            <person name="Lindquist E.A."/>
            <person name="Lipzen A."/>
            <person name="Lundell T."/>
            <person name="Morin E."/>
            <person name="Murat C."/>
            <person name="Riley R."/>
            <person name="Ohm R."/>
            <person name="Sun H."/>
            <person name="Tunlid A."/>
            <person name="Henrissat B."/>
            <person name="Grigoriev I.V."/>
            <person name="Hibbett D.S."/>
            <person name="Martin F."/>
        </authorList>
    </citation>
    <scope>NUCLEOTIDE SEQUENCE [LARGE SCALE GENOMIC DNA]</scope>
    <source>
        <strain evidence="16">Foug A</strain>
    </source>
</reference>
<evidence type="ECO:0000313" key="16">
    <source>
        <dbReference type="Proteomes" id="UP000053989"/>
    </source>
</evidence>
<dbReference type="GO" id="GO:0000209">
    <property type="term" value="P:protein polyubiquitination"/>
    <property type="evidence" value="ECO:0007669"/>
    <property type="project" value="TreeGrafter"/>
</dbReference>
<dbReference type="PROSITE" id="PS50072">
    <property type="entry name" value="CSA_PPIASE_2"/>
    <property type="match status" value="1"/>
</dbReference>
<comment type="catalytic activity">
    <reaction evidence="2">
        <text>[protein]-peptidylproline (omega=180) = [protein]-peptidylproline (omega=0)</text>
        <dbReference type="Rhea" id="RHEA:16237"/>
        <dbReference type="Rhea" id="RHEA-COMP:10747"/>
        <dbReference type="Rhea" id="RHEA-COMP:10748"/>
        <dbReference type="ChEBI" id="CHEBI:83833"/>
        <dbReference type="ChEBI" id="CHEBI:83834"/>
        <dbReference type="EC" id="5.2.1.8"/>
    </reaction>
</comment>